<evidence type="ECO:0000256" key="3">
    <source>
        <dbReference type="ARBA" id="ARBA00022839"/>
    </source>
</evidence>
<dbReference type="InterPro" id="IPR036397">
    <property type="entry name" value="RNaseH_sf"/>
</dbReference>
<dbReference type="SUPFAM" id="SSF53098">
    <property type="entry name" value="Ribonuclease H-like"/>
    <property type="match status" value="1"/>
</dbReference>
<evidence type="ECO:0000313" key="6">
    <source>
        <dbReference type="EnsemblMetazoa" id="AALFPA23_006407.P8316"/>
    </source>
</evidence>
<dbReference type="PANTHER" id="PTHR13620:SF104">
    <property type="entry name" value="EXONUCLEASE 3'-5' DOMAIN-CONTAINING PROTEIN 2"/>
    <property type="match status" value="1"/>
</dbReference>
<dbReference type="Gene3D" id="3.30.420.10">
    <property type="entry name" value="Ribonuclease H-like superfamily/Ribonuclease H"/>
    <property type="match status" value="1"/>
</dbReference>
<dbReference type="Pfam" id="PF01612">
    <property type="entry name" value="DNA_pol_A_exo1"/>
    <property type="match status" value="1"/>
</dbReference>
<dbReference type="Proteomes" id="UP000069940">
    <property type="component" value="Unassembled WGS sequence"/>
</dbReference>
<protein>
    <recommendedName>
        <fullName evidence="5">3'-5' exonuclease domain-containing protein</fullName>
    </recommendedName>
</protein>
<dbReference type="InterPro" id="IPR002562">
    <property type="entry name" value="3'-5'_exonuclease_dom"/>
</dbReference>
<evidence type="ECO:0000256" key="1">
    <source>
        <dbReference type="ARBA" id="ARBA00022722"/>
    </source>
</evidence>
<proteinExistence type="predicted"/>
<feature type="region of interest" description="Disordered" evidence="4">
    <location>
        <begin position="31"/>
        <end position="52"/>
    </location>
</feature>
<dbReference type="InterPro" id="IPR051132">
    <property type="entry name" value="3-5_Exonuclease_domain"/>
</dbReference>
<feature type="domain" description="3'-5' exonuclease" evidence="5">
    <location>
        <begin position="80"/>
        <end position="173"/>
    </location>
</feature>
<sequence>MGDQDAIRGLAAGAFALYGAYKLYQLVSGSGGEDAQEGSSRRRSIDPEDSGNSWTVQTFGQPHLQMIDELPFYNKPVRIVTSASACKMAVAELRKHCNEYPVLGLDCEWNNWYERSPVALLQLATNQGLCVLIRLCKMDSIPSTLNDLLSDGKIKKVGVEVKRDMQYLYNDYQLVGLARLG</sequence>
<evidence type="ECO:0000256" key="4">
    <source>
        <dbReference type="SAM" id="MobiDB-lite"/>
    </source>
</evidence>
<evidence type="ECO:0000259" key="5">
    <source>
        <dbReference type="Pfam" id="PF01612"/>
    </source>
</evidence>
<dbReference type="RefSeq" id="XP_019559298.3">
    <property type="nucleotide sequence ID" value="XM_019703753.3"/>
</dbReference>
<name>A0ABM1Y756_AEDAL</name>
<accession>A0ABM1Y756</accession>
<dbReference type="EnsemblMetazoa" id="AALFPA23_006407.R8316">
    <property type="protein sequence ID" value="AALFPA23_006407.P8316"/>
    <property type="gene ID" value="AALFPA23_006407"/>
</dbReference>
<keyword evidence="3" id="KW-0269">Exonuclease</keyword>
<keyword evidence="7" id="KW-1185">Reference proteome</keyword>
<dbReference type="PANTHER" id="PTHR13620">
    <property type="entry name" value="3-5 EXONUCLEASE"/>
    <property type="match status" value="1"/>
</dbReference>
<evidence type="ECO:0000256" key="2">
    <source>
        <dbReference type="ARBA" id="ARBA00022801"/>
    </source>
</evidence>
<dbReference type="InterPro" id="IPR012337">
    <property type="entry name" value="RNaseH-like_sf"/>
</dbReference>
<reference evidence="7" key="1">
    <citation type="journal article" date="2015" name="Proc. Natl. Acad. Sci. U.S.A.">
        <title>Genome sequence of the Asian Tiger mosquito, Aedes albopictus, reveals insights into its biology, genetics, and evolution.</title>
        <authorList>
            <person name="Chen X.G."/>
            <person name="Jiang X."/>
            <person name="Gu J."/>
            <person name="Xu M."/>
            <person name="Wu Y."/>
            <person name="Deng Y."/>
            <person name="Zhang C."/>
            <person name="Bonizzoni M."/>
            <person name="Dermauw W."/>
            <person name="Vontas J."/>
            <person name="Armbruster P."/>
            <person name="Huang X."/>
            <person name="Yang Y."/>
            <person name="Zhang H."/>
            <person name="He W."/>
            <person name="Peng H."/>
            <person name="Liu Y."/>
            <person name="Wu K."/>
            <person name="Chen J."/>
            <person name="Lirakis M."/>
            <person name="Topalis P."/>
            <person name="Van Leeuwen T."/>
            <person name="Hall A.B."/>
            <person name="Jiang X."/>
            <person name="Thorpe C."/>
            <person name="Mueller R.L."/>
            <person name="Sun C."/>
            <person name="Waterhouse R.M."/>
            <person name="Yan G."/>
            <person name="Tu Z.J."/>
            <person name="Fang X."/>
            <person name="James A.A."/>
        </authorList>
    </citation>
    <scope>NUCLEOTIDE SEQUENCE [LARGE SCALE GENOMIC DNA]</scope>
    <source>
        <strain evidence="7">Foshan</strain>
    </source>
</reference>
<reference evidence="6" key="2">
    <citation type="submission" date="2025-05" db="UniProtKB">
        <authorList>
            <consortium name="EnsemblMetazoa"/>
        </authorList>
    </citation>
    <scope>IDENTIFICATION</scope>
    <source>
        <strain evidence="6">Foshan</strain>
    </source>
</reference>
<keyword evidence="2" id="KW-0378">Hydrolase</keyword>
<organism evidence="6 7">
    <name type="scientific">Aedes albopictus</name>
    <name type="common">Asian tiger mosquito</name>
    <name type="synonym">Stegomyia albopicta</name>
    <dbReference type="NCBI Taxonomy" id="7160"/>
    <lineage>
        <taxon>Eukaryota</taxon>
        <taxon>Metazoa</taxon>
        <taxon>Ecdysozoa</taxon>
        <taxon>Arthropoda</taxon>
        <taxon>Hexapoda</taxon>
        <taxon>Insecta</taxon>
        <taxon>Pterygota</taxon>
        <taxon>Neoptera</taxon>
        <taxon>Endopterygota</taxon>
        <taxon>Diptera</taxon>
        <taxon>Nematocera</taxon>
        <taxon>Culicoidea</taxon>
        <taxon>Culicidae</taxon>
        <taxon>Culicinae</taxon>
        <taxon>Aedini</taxon>
        <taxon>Aedes</taxon>
        <taxon>Stegomyia</taxon>
    </lineage>
</organism>
<evidence type="ECO:0000313" key="7">
    <source>
        <dbReference type="Proteomes" id="UP000069940"/>
    </source>
</evidence>
<dbReference type="GeneID" id="109428079"/>
<keyword evidence="1" id="KW-0540">Nuclease</keyword>